<dbReference type="InterPro" id="IPR011032">
    <property type="entry name" value="GroES-like_sf"/>
</dbReference>
<gene>
    <name evidence="9" type="ORF">H3H32_26295</name>
</gene>
<dbReference type="Proteomes" id="UP000515369">
    <property type="component" value="Chromosome"/>
</dbReference>
<dbReference type="InterPro" id="IPR013149">
    <property type="entry name" value="ADH-like_C"/>
</dbReference>
<evidence type="ECO:0000313" key="9">
    <source>
        <dbReference type="EMBL" id="QMW01443.1"/>
    </source>
</evidence>
<dbReference type="Gene3D" id="3.90.180.10">
    <property type="entry name" value="Medium-chain alcohol dehydrogenases, catalytic domain"/>
    <property type="match status" value="1"/>
</dbReference>
<comment type="cofactor">
    <cofactor evidence="1">
        <name>Zn(2+)</name>
        <dbReference type="ChEBI" id="CHEBI:29105"/>
    </cofactor>
</comment>
<dbReference type="SUPFAM" id="SSF55347">
    <property type="entry name" value="Glyceraldehyde-3-phosphate dehydrogenase-like, C-terminal domain"/>
    <property type="match status" value="1"/>
</dbReference>
<evidence type="ECO:0000256" key="1">
    <source>
        <dbReference type="ARBA" id="ARBA00001947"/>
    </source>
</evidence>
<evidence type="ECO:0000256" key="5">
    <source>
        <dbReference type="ARBA" id="ARBA00023002"/>
    </source>
</evidence>
<keyword evidence="3" id="KW-0479">Metal-binding</keyword>
<sequence length="717" mass="78380">MKQLIQNLKTGETVLENVPAPQVRRGQVLIQTRRSLVSLGTERMLVEFGRASLLDKARQQPERVKQVLEKVQSDGLWPTLETVLRKLDQPLPLGYCNVGKVIALGEGVTDLRIGDRVVSNGPHAEVVCIPRNLVAPVPEAVSDDEAAFTIVGAIGLQGIRLLNPTLNETIVVIGLGLIGLLTAQLLRLNGCRVIGVDIDELKCQLAAQQGCTVLNSATENDIVNVVLALTNGVGADGVVITASAKTDKLISQAARMSRQQGRIVLIGSVGLNLNRDEFYQKELSFRVSCSYGPGRYDDAYEQRGQDYPLAYVRWTENRNFQTILHFLEKGQLDVKPLITEQIPLADYRRIYDDIKSTHRIASLLTYADEISVSSLLPLNRYRIETGHGTMGIIGAGNFTSSVLLPALTSAGATLKTIASSGGLNATRLAKKYGIAQSSTDYRLILDDPDIDICMITTRHDSHARLTIEALQAGKHVFVEKPLAIYAHELRSIIDAQQVSGRMVMVGFNRRFSPFVQKMKALLTAPELPMNVVVTINAGSIPSNSWVHDRAIGGGRILGEVSHFIDLITYLTGSPVRRVCMNAMGPLPTETSDSASLLVQYENGSTGVINYFSNGSKIYPKERVEVYALERTLVLDNFRTLTGYGFKRFSSLSGRQDKGHAEQAKQLVKRMRTGGDAPIPFADSINATQTTLGALQSLRENRWIDVAGIGMGPEKSPI</sequence>
<proteinExistence type="inferred from homology"/>
<dbReference type="GO" id="GO:0000166">
    <property type="term" value="F:nucleotide binding"/>
    <property type="evidence" value="ECO:0007669"/>
    <property type="project" value="InterPro"/>
</dbReference>
<evidence type="ECO:0000256" key="4">
    <source>
        <dbReference type="ARBA" id="ARBA00022833"/>
    </source>
</evidence>
<dbReference type="Pfam" id="PF22725">
    <property type="entry name" value="GFO_IDH_MocA_C3"/>
    <property type="match status" value="1"/>
</dbReference>
<dbReference type="Pfam" id="PF00107">
    <property type="entry name" value="ADH_zinc_N"/>
    <property type="match status" value="1"/>
</dbReference>
<protein>
    <submittedName>
        <fullName evidence="9">Bi-domain-containing oxidoreductase</fullName>
    </submittedName>
</protein>
<dbReference type="SUPFAM" id="SSF51735">
    <property type="entry name" value="NAD(P)-binding Rossmann-fold domains"/>
    <property type="match status" value="2"/>
</dbReference>
<feature type="domain" description="Gfo/Idh/MocA-like oxidoreductase N-terminal" evidence="7">
    <location>
        <begin position="390"/>
        <end position="507"/>
    </location>
</feature>
<evidence type="ECO:0000256" key="2">
    <source>
        <dbReference type="ARBA" id="ARBA00008072"/>
    </source>
</evidence>
<keyword evidence="10" id="KW-1185">Reference proteome</keyword>
<name>A0A7G5GRF1_9BACT</name>
<reference evidence="9 10" key="1">
    <citation type="submission" date="2020-07" db="EMBL/GenBank/DDBJ databases">
        <title>Spirosoma foliorum sp. nov., isolated from the leaves on the Nejang mountain Korea, Republic of.</title>
        <authorList>
            <person name="Ho H."/>
            <person name="Lee Y.-J."/>
            <person name="Nurcahyanto D.-A."/>
            <person name="Kim S.-G."/>
        </authorList>
    </citation>
    <scope>NUCLEOTIDE SEQUENCE [LARGE SCALE GENOMIC DNA]</scope>
    <source>
        <strain evidence="9 10">PL0136</strain>
    </source>
</reference>
<evidence type="ECO:0000259" key="7">
    <source>
        <dbReference type="Pfam" id="PF01408"/>
    </source>
</evidence>
<dbReference type="EMBL" id="CP059732">
    <property type="protein sequence ID" value="QMW01443.1"/>
    <property type="molecule type" value="Genomic_DNA"/>
</dbReference>
<feature type="domain" description="GFO/IDH/MocA-like oxidoreductase" evidence="8">
    <location>
        <begin position="539"/>
        <end position="627"/>
    </location>
</feature>
<dbReference type="InterPro" id="IPR036291">
    <property type="entry name" value="NAD(P)-bd_dom_sf"/>
</dbReference>
<dbReference type="InterPro" id="IPR000683">
    <property type="entry name" value="Gfo/Idh/MocA-like_OxRdtase_N"/>
</dbReference>
<evidence type="ECO:0000259" key="6">
    <source>
        <dbReference type="Pfam" id="PF00107"/>
    </source>
</evidence>
<evidence type="ECO:0000256" key="3">
    <source>
        <dbReference type="ARBA" id="ARBA00022723"/>
    </source>
</evidence>
<dbReference type="Gene3D" id="3.30.360.10">
    <property type="entry name" value="Dihydrodipicolinate Reductase, domain 2"/>
    <property type="match status" value="1"/>
</dbReference>
<keyword evidence="5" id="KW-0560">Oxidoreductase</keyword>
<accession>A0A7G5GRF1</accession>
<dbReference type="CDD" id="cd08255">
    <property type="entry name" value="2-desacetyl-2-hydroxyethyl_bacteriochlorophyllide_like"/>
    <property type="match status" value="1"/>
</dbReference>
<dbReference type="GO" id="GO:0046872">
    <property type="term" value="F:metal ion binding"/>
    <property type="evidence" value="ECO:0007669"/>
    <property type="project" value="UniProtKB-KW"/>
</dbReference>
<comment type="similarity">
    <text evidence="2">Belongs to the zinc-containing alcohol dehydrogenase family.</text>
</comment>
<dbReference type="Pfam" id="PF01408">
    <property type="entry name" value="GFO_IDH_MocA"/>
    <property type="match status" value="1"/>
</dbReference>
<organism evidence="9 10">
    <name type="scientific">Spirosoma foliorum</name>
    <dbReference type="NCBI Taxonomy" id="2710596"/>
    <lineage>
        <taxon>Bacteria</taxon>
        <taxon>Pseudomonadati</taxon>
        <taxon>Bacteroidota</taxon>
        <taxon>Cytophagia</taxon>
        <taxon>Cytophagales</taxon>
        <taxon>Cytophagaceae</taxon>
        <taxon>Spirosoma</taxon>
    </lineage>
</organism>
<dbReference type="GO" id="GO:0016491">
    <property type="term" value="F:oxidoreductase activity"/>
    <property type="evidence" value="ECO:0007669"/>
    <property type="project" value="UniProtKB-KW"/>
</dbReference>
<feature type="domain" description="Alcohol dehydrogenase-like C-terminal" evidence="6">
    <location>
        <begin position="178"/>
        <end position="299"/>
    </location>
</feature>
<evidence type="ECO:0000313" key="10">
    <source>
        <dbReference type="Proteomes" id="UP000515369"/>
    </source>
</evidence>
<dbReference type="PANTHER" id="PTHR43350:SF19">
    <property type="entry name" value="D-GULOSIDE 3-DEHYDROGENASE"/>
    <property type="match status" value="1"/>
</dbReference>
<dbReference type="PANTHER" id="PTHR43350">
    <property type="entry name" value="NAD-DEPENDENT ALCOHOL DEHYDROGENASE"/>
    <property type="match status" value="1"/>
</dbReference>
<dbReference type="AlphaFoldDB" id="A0A7G5GRF1"/>
<dbReference type="Gene3D" id="3.40.50.720">
    <property type="entry name" value="NAD(P)-binding Rossmann-like Domain"/>
    <property type="match status" value="2"/>
</dbReference>
<dbReference type="KEGG" id="sfol:H3H32_26295"/>
<keyword evidence="4" id="KW-0862">Zinc</keyword>
<evidence type="ECO:0000259" key="8">
    <source>
        <dbReference type="Pfam" id="PF22725"/>
    </source>
</evidence>
<dbReference type="RefSeq" id="WP_182458725.1">
    <property type="nucleotide sequence ID" value="NZ_CP059732.1"/>
</dbReference>
<dbReference type="SUPFAM" id="SSF50129">
    <property type="entry name" value="GroES-like"/>
    <property type="match status" value="1"/>
</dbReference>
<dbReference type="InterPro" id="IPR055170">
    <property type="entry name" value="GFO_IDH_MocA-like_dom"/>
</dbReference>